<feature type="non-terminal residue" evidence="2">
    <location>
        <position position="244"/>
    </location>
</feature>
<dbReference type="EMBL" id="LAZR01027947">
    <property type="protein sequence ID" value="KKL64105.1"/>
    <property type="molecule type" value="Genomic_DNA"/>
</dbReference>
<reference evidence="2" key="1">
    <citation type="journal article" date="2015" name="Nature">
        <title>Complex archaea that bridge the gap between prokaryotes and eukaryotes.</title>
        <authorList>
            <person name="Spang A."/>
            <person name="Saw J.H."/>
            <person name="Jorgensen S.L."/>
            <person name="Zaremba-Niedzwiedzka K."/>
            <person name="Martijn J."/>
            <person name="Lind A.E."/>
            <person name="van Eijk R."/>
            <person name="Schleper C."/>
            <person name="Guy L."/>
            <person name="Ettema T.J."/>
        </authorList>
    </citation>
    <scope>NUCLEOTIDE SEQUENCE</scope>
</reference>
<feature type="compositionally biased region" description="Acidic residues" evidence="1">
    <location>
        <begin position="138"/>
        <end position="148"/>
    </location>
</feature>
<gene>
    <name evidence="2" type="ORF">LCGC14_2168390</name>
</gene>
<comment type="caution">
    <text evidence="2">The sequence shown here is derived from an EMBL/GenBank/DDBJ whole genome shotgun (WGS) entry which is preliminary data.</text>
</comment>
<name>A0A0F9G3F6_9ZZZZ</name>
<sequence>MPGFVKIYGDKLLRSTLWVGADPATKVVWITMLALSDQFGEVEGSLPGLAHASNVSLDETSKALDYFRAPDPHSQTKDHEGRRIEDIEGGWLVLNYAKYREFRTEAQVKEATRKQKWREGQRAGRVPDVPRGRATSDTEAEAEANTEAEAEKHTAVVLVGDKRAIPETQLGTAIAQWLPLSIEWDRMVDGAVRVVFSYWVAKTNRDPARTWLTPERKTHIRARLKESPKGDIAAATSPLLWAVD</sequence>
<feature type="compositionally biased region" description="Basic and acidic residues" evidence="1">
    <location>
        <begin position="110"/>
        <end position="122"/>
    </location>
</feature>
<feature type="region of interest" description="Disordered" evidence="1">
    <location>
        <begin position="110"/>
        <end position="150"/>
    </location>
</feature>
<evidence type="ECO:0000313" key="2">
    <source>
        <dbReference type="EMBL" id="KKL64105.1"/>
    </source>
</evidence>
<evidence type="ECO:0000256" key="1">
    <source>
        <dbReference type="SAM" id="MobiDB-lite"/>
    </source>
</evidence>
<dbReference type="AlphaFoldDB" id="A0A0F9G3F6"/>
<proteinExistence type="predicted"/>
<accession>A0A0F9G3F6</accession>
<organism evidence="2">
    <name type="scientific">marine sediment metagenome</name>
    <dbReference type="NCBI Taxonomy" id="412755"/>
    <lineage>
        <taxon>unclassified sequences</taxon>
        <taxon>metagenomes</taxon>
        <taxon>ecological metagenomes</taxon>
    </lineage>
</organism>
<protein>
    <submittedName>
        <fullName evidence="2">Uncharacterized protein</fullName>
    </submittedName>
</protein>